<dbReference type="InterPro" id="IPR044266">
    <property type="entry name" value="PSP_YsaA"/>
</dbReference>
<keyword evidence="5" id="KW-1185">Reference proteome</keyword>
<gene>
    <name evidence="4" type="ORF">J2736_000315</name>
</gene>
<dbReference type="HAMAP" id="MF_02240">
    <property type="entry name" value="PSP"/>
    <property type="match status" value="1"/>
</dbReference>
<reference evidence="4 5" key="1">
    <citation type="submission" date="2023-07" db="EMBL/GenBank/DDBJ databases">
        <title>Sorghum-associated microbial communities from plants grown in Nebraska, USA.</title>
        <authorList>
            <person name="Schachtman D."/>
        </authorList>
    </citation>
    <scope>NUCLEOTIDE SEQUENCE [LARGE SCALE GENOMIC DNA]</scope>
    <source>
        <strain evidence="4 5">CC258</strain>
    </source>
</reference>
<keyword evidence="2 3" id="KW-0460">Magnesium</keyword>
<comment type="catalytic activity">
    <reaction evidence="3">
        <text>O-phospho-D-serine + H2O = D-serine + phosphate</text>
        <dbReference type="Rhea" id="RHEA:24873"/>
        <dbReference type="ChEBI" id="CHEBI:15377"/>
        <dbReference type="ChEBI" id="CHEBI:35247"/>
        <dbReference type="ChEBI" id="CHEBI:43474"/>
        <dbReference type="ChEBI" id="CHEBI:58680"/>
        <dbReference type="EC" id="3.1.3.3"/>
    </reaction>
</comment>
<dbReference type="InterPro" id="IPR006439">
    <property type="entry name" value="HAD-SF_hydro_IA"/>
</dbReference>
<dbReference type="Proteomes" id="UP001267290">
    <property type="component" value="Unassembled WGS sequence"/>
</dbReference>
<dbReference type="EC" id="3.1.3.3" evidence="3"/>
<dbReference type="SFLD" id="SFLDS00003">
    <property type="entry name" value="Haloacid_Dehalogenase"/>
    <property type="match status" value="1"/>
</dbReference>
<keyword evidence="3" id="KW-0028">Amino-acid biosynthesis</keyword>
<keyword evidence="3" id="KW-0718">Serine biosynthesis</keyword>
<dbReference type="NCBIfam" id="TIGR01549">
    <property type="entry name" value="HAD-SF-IA-v1"/>
    <property type="match status" value="1"/>
</dbReference>
<dbReference type="NCBIfam" id="TIGR01509">
    <property type="entry name" value="HAD-SF-IA-v3"/>
    <property type="match status" value="1"/>
</dbReference>
<keyword evidence="3" id="KW-0170">Cobalt</keyword>
<dbReference type="GO" id="GO:0016787">
    <property type="term" value="F:hydrolase activity"/>
    <property type="evidence" value="ECO:0007669"/>
    <property type="project" value="UniProtKB-KW"/>
</dbReference>
<evidence type="ECO:0000313" key="4">
    <source>
        <dbReference type="EMBL" id="MDR6549132.1"/>
    </source>
</evidence>
<dbReference type="InterPro" id="IPR023214">
    <property type="entry name" value="HAD_sf"/>
</dbReference>
<comment type="similarity">
    <text evidence="3">Belongs to the HAD-like hydrolase superfamily.</text>
</comment>
<dbReference type="EMBL" id="JAVDSB010000001">
    <property type="protein sequence ID" value="MDR6549132.1"/>
    <property type="molecule type" value="Genomic_DNA"/>
</dbReference>
<proteinExistence type="inferred from homology"/>
<organism evidence="4 5">
    <name type="scientific">Paenibacillus qinlingensis</name>
    <dbReference type="NCBI Taxonomy" id="1837343"/>
    <lineage>
        <taxon>Bacteria</taxon>
        <taxon>Bacillati</taxon>
        <taxon>Bacillota</taxon>
        <taxon>Bacilli</taxon>
        <taxon>Bacillales</taxon>
        <taxon>Paenibacillaceae</taxon>
        <taxon>Paenibacillus</taxon>
    </lineage>
</organism>
<sequence length="269" mass="30330">MKPLKAIIFDLDNTLLWDERSIDEAFQATCSLATDAAMVDAQALERAVRENSLELFTAMACYDFAKMIEVTHLEALWGRFDASRHPSFQALAQLTPDYQKRSWTQGLLQLGIDNEQLGETLAARFAQERRERPYVYASTFEVLNALQNKYELLLITNGAPDLQQEKIDSIPDLAAYFDHIVISGSFGRGKPDPTIFKHALQLLNRTAEETIMVGDNIETDIRGAIGVGMRNVWINHDQRPAPHELKPSYEVGALEELLLLPPIVRTESD</sequence>
<dbReference type="Pfam" id="PF00702">
    <property type="entry name" value="Hydrolase"/>
    <property type="match status" value="1"/>
</dbReference>
<comment type="function">
    <text evidence="3">Catalyzes the last step of the phosphorylated serine biosynthetic pathway, i.e. dephosphorylation of O-phospho-L-serine to form L-serine.</text>
</comment>
<dbReference type="SFLD" id="SFLDG01129">
    <property type="entry name" value="C1.5:_HAD__Beta-PGM__Phosphata"/>
    <property type="match status" value="1"/>
</dbReference>
<comment type="caution">
    <text evidence="4">The sequence shown here is derived from an EMBL/GenBank/DDBJ whole genome shotgun (WGS) entry which is preliminary data.</text>
</comment>
<dbReference type="PANTHER" id="PTHR46470">
    <property type="entry name" value="N-ACYLNEURAMINATE-9-PHOSPHATASE"/>
    <property type="match status" value="1"/>
</dbReference>
<dbReference type="Gene3D" id="1.20.120.710">
    <property type="entry name" value="Haloacid dehalogenase hydrolase-like domain"/>
    <property type="match status" value="1"/>
</dbReference>
<dbReference type="Gene3D" id="3.40.50.1000">
    <property type="entry name" value="HAD superfamily/HAD-like"/>
    <property type="match status" value="1"/>
</dbReference>
<evidence type="ECO:0000256" key="2">
    <source>
        <dbReference type="ARBA" id="ARBA00022842"/>
    </source>
</evidence>
<name>A0ABU1NNU2_9BACL</name>
<dbReference type="SUPFAM" id="SSF56784">
    <property type="entry name" value="HAD-like"/>
    <property type="match status" value="1"/>
</dbReference>
<comment type="catalytic activity">
    <reaction evidence="3">
        <text>O-phospho-L-serine + H2O = L-serine + phosphate</text>
        <dbReference type="Rhea" id="RHEA:21208"/>
        <dbReference type="ChEBI" id="CHEBI:15377"/>
        <dbReference type="ChEBI" id="CHEBI:33384"/>
        <dbReference type="ChEBI" id="CHEBI:43474"/>
        <dbReference type="ChEBI" id="CHEBI:57524"/>
        <dbReference type="EC" id="3.1.3.3"/>
    </reaction>
</comment>
<evidence type="ECO:0000256" key="1">
    <source>
        <dbReference type="ARBA" id="ARBA00022801"/>
    </source>
</evidence>
<evidence type="ECO:0000256" key="3">
    <source>
        <dbReference type="HAMAP-Rule" id="MF_02240"/>
    </source>
</evidence>
<accession>A0ABU1NNU2</accession>
<dbReference type="InterPro" id="IPR036412">
    <property type="entry name" value="HAD-like_sf"/>
</dbReference>
<evidence type="ECO:0000313" key="5">
    <source>
        <dbReference type="Proteomes" id="UP001267290"/>
    </source>
</evidence>
<comment type="pathway">
    <text evidence="3">Amino-acid biosynthesis; L-serine biosynthesis; L-serine from 3-phospho-D-glycerate: step 3/3.</text>
</comment>
<dbReference type="PANTHER" id="PTHR46470:SF3">
    <property type="entry name" value="N-ACYLNEURAMINATE-9-PHOSPHATASE"/>
    <property type="match status" value="1"/>
</dbReference>
<dbReference type="SFLD" id="SFLDG01135">
    <property type="entry name" value="C1.5.6:_HAD__Beta-PGM__Phospha"/>
    <property type="match status" value="1"/>
</dbReference>
<dbReference type="RefSeq" id="WP_310222860.1">
    <property type="nucleotide sequence ID" value="NZ_JAVDSB010000001.1"/>
</dbReference>
<dbReference type="InterPro" id="IPR051400">
    <property type="entry name" value="HAD-like_hydrolase"/>
</dbReference>
<protein>
    <recommendedName>
        <fullName evidence="3">Phosphoserine phosphatase</fullName>
        <shortName evidence="3">PSP</shortName>
        <ecNumber evidence="3">3.1.3.3</ecNumber>
    </recommendedName>
</protein>
<keyword evidence="1 3" id="KW-0378">Hydrolase</keyword>
<comment type="cofactor">
    <cofactor evidence="3">
        <name>Mg(2+)</name>
        <dbReference type="ChEBI" id="CHEBI:18420"/>
    </cofactor>
    <cofactor evidence="3">
        <name>Co(2+)</name>
        <dbReference type="ChEBI" id="CHEBI:48828"/>
    </cofactor>
</comment>